<dbReference type="PANTHER" id="PTHR31270">
    <property type="entry name" value="GLUTAMINYL-PEPTIDE CYCLOTRANSFERASE"/>
    <property type="match status" value="1"/>
</dbReference>
<dbReference type="PANTHER" id="PTHR31270:SF1">
    <property type="entry name" value="GLUTAMINYL-PEPTIDE CYCLOTRANSFERASE"/>
    <property type="match status" value="1"/>
</dbReference>
<gene>
    <name evidence="2" type="ORF">ACFOX3_06665</name>
</gene>
<dbReference type="EMBL" id="JBHSCX010000004">
    <property type="protein sequence ID" value="MFC4361973.1"/>
    <property type="molecule type" value="Genomic_DNA"/>
</dbReference>
<keyword evidence="3" id="KW-1185">Reference proteome</keyword>
<protein>
    <submittedName>
        <fullName evidence="2">Glutaminyl-peptide cyclotransferase</fullName>
    </submittedName>
</protein>
<feature type="chain" id="PRO_5045731114" evidence="1">
    <location>
        <begin position="24"/>
        <end position="271"/>
    </location>
</feature>
<feature type="signal peptide" evidence="1">
    <location>
        <begin position="1"/>
        <end position="23"/>
    </location>
</feature>
<evidence type="ECO:0000256" key="1">
    <source>
        <dbReference type="SAM" id="SignalP"/>
    </source>
</evidence>
<sequence length="271" mass="30414">MRNVIAMSSIVMVMLLTSTTLVAASRSESTPSNLAYQQIGTRSHPNLAFTQGLIIDQQAFVESSGLYKQSFIQRYPIKEGSNAPSLTKLLSKSDFAEGLASIGTHLWLITWQQGIARKFTSDTLKQVEIARYRGEGWGLSFDGKHLIMSDGSAKLQFRTPDDFALQRSLEVTLNNQPLNALNELEVARGFIWANVWFDPRIYAIHPGTGQVVAMIDLSTIIEQEKKLHSFGLQRDSVANGIAYDAEADALWVTGKRWRKLYLIRPIEWPRP</sequence>
<reference evidence="3" key="1">
    <citation type="journal article" date="2019" name="Int. J. Syst. Evol. Microbiol.">
        <title>The Global Catalogue of Microorganisms (GCM) 10K type strain sequencing project: providing services to taxonomists for standard genome sequencing and annotation.</title>
        <authorList>
            <consortium name="The Broad Institute Genomics Platform"/>
            <consortium name="The Broad Institute Genome Sequencing Center for Infectious Disease"/>
            <person name="Wu L."/>
            <person name="Ma J."/>
        </authorList>
    </citation>
    <scope>NUCLEOTIDE SEQUENCE [LARGE SCALE GENOMIC DNA]</scope>
    <source>
        <strain evidence="3">CECT 8570</strain>
    </source>
</reference>
<evidence type="ECO:0000313" key="3">
    <source>
        <dbReference type="Proteomes" id="UP001595840"/>
    </source>
</evidence>
<dbReference type="InterPro" id="IPR007788">
    <property type="entry name" value="QCT"/>
</dbReference>
<dbReference type="Pfam" id="PF05096">
    <property type="entry name" value="Glu_cyclase_2"/>
    <property type="match status" value="1"/>
</dbReference>
<dbReference type="SUPFAM" id="SSF63825">
    <property type="entry name" value="YWTD domain"/>
    <property type="match status" value="1"/>
</dbReference>
<name>A0ABV8V2N4_9GAMM</name>
<evidence type="ECO:0000313" key="2">
    <source>
        <dbReference type="EMBL" id="MFC4361973.1"/>
    </source>
</evidence>
<keyword evidence="1" id="KW-0732">Signal</keyword>
<dbReference type="Proteomes" id="UP001595840">
    <property type="component" value="Unassembled WGS sequence"/>
</dbReference>
<proteinExistence type="predicted"/>
<dbReference type="RefSeq" id="WP_290264175.1">
    <property type="nucleotide sequence ID" value="NZ_JAUFQG010000006.1"/>
</dbReference>
<accession>A0ABV8V2N4</accession>
<organism evidence="2 3">
    <name type="scientific">Simiduia curdlanivorans</name>
    <dbReference type="NCBI Taxonomy" id="1492769"/>
    <lineage>
        <taxon>Bacteria</taxon>
        <taxon>Pseudomonadati</taxon>
        <taxon>Pseudomonadota</taxon>
        <taxon>Gammaproteobacteria</taxon>
        <taxon>Cellvibrionales</taxon>
        <taxon>Cellvibrionaceae</taxon>
        <taxon>Simiduia</taxon>
    </lineage>
</organism>
<comment type="caution">
    <text evidence="2">The sequence shown here is derived from an EMBL/GenBank/DDBJ whole genome shotgun (WGS) entry which is preliminary data.</text>
</comment>